<name>A0A5E4LSX5_9ARCH</name>
<evidence type="ECO:0000313" key="2">
    <source>
        <dbReference type="Proteomes" id="UP000789941"/>
    </source>
</evidence>
<dbReference type="AlphaFoldDB" id="A0A5E4LSX5"/>
<dbReference type="Proteomes" id="UP000789941">
    <property type="component" value="Unassembled WGS sequence"/>
</dbReference>
<accession>A0A5E4LSX5</accession>
<dbReference type="EMBL" id="CABMJJ010000006">
    <property type="protein sequence ID" value="VVC03122.1"/>
    <property type="molecule type" value="Genomic_DNA"/>
</dbReference>
<reference evidence="1 2" key="1">
    <citation type="submission" date="2019-08" db="EMBL/GenBank/DDBJ databases">
        <authorList>
            <person name="Vazquez-Campos X."/>
        </authorList>
    </citation>
    <scope>NUCLEOTIDE SEQUENCE [LARGE SCALE GENOMIC DNA]</scope>
    <source>
        <strain evidence="1">LFW-283_2</strain>
    </source>
</reference>
<comment type="caution">
    <text evidence="1">The sequence shown here is derived from an EMBL/GenBank/DDBJ whole genome shotgun (WGS) entry which is preliminary data.</text>
</comment>
<protein>
    <submittedName>
        <fullName evidence="1">Uncharacterized protein</fullName>
    </submittedName>
</protein>
<evidence type="ECO:0000313" key="1">
    <source>
        <dbReference type="EMBL" id="VVC03122.1"/>
    </source>
</evidence>
<gene>
    <name evidence="1" type="ORF">LFW2832_00190</name>
</gene>
<proteinExistence type="predicted"/>
<organism evidence="1 2">
    <name type="scientific">Candidatus Bilamarchaeum dharawalense</name>
    <dbReference type="NCBI Taxonomy" id="2885759"/>
    <lineage>
        <taxon>Archaea</taxon>
        <taxon>Candidatus Micrarchaeota</taxon>
        <taxon>Candidatus Micrarchaeia</taxon>
        <taxon>Candidatus Anstonellales</taxon>
        <taxon>Candidatus Bilamarchaeaceae</taxon>
        <taxon>Candidatus Bilamarchaeum</taxon>
    </lineage>
</organism>
<sequence length="71" mass="8039">MKNELSPVEKIIFDKYGKKGLKVYELIDGKISTTEILARVDLTQPKLVEILDFMNEQGIIRLGYPAGSLEQ</sequence>